<dbReference type="Proteomes" id="UP000280960">
    <property type="component" value="Chromosome"/>
</dbReference>
<evidence type="ECO:0000313" key="2">
    <source>
        <dbReference type="Proteomes" id="UP000280960"/>
    </source>
</evidence>
<dbReference type="PANTHER" id="PTHR30087:SF1">
    <property type="entry name" value="HYPOTHETICAL CYTOSOLIC PROTEIN"/>
    <property type="match status" value="1"/>
</dbReference>
<dbReference type="PANTHER" id="PTHR30087">
    <property type="entry name" value="INNER MEMBRANE PROTEIN"/>
    <property type="match status" value="1"/>
</dbReference>
<dbReference type="Pfam" id="PF04463">
    <property type="entry name" value="2-thiour_desulf"/>
    <property type="match status" value="1"/>
</dbReference>
<name>A0A3G2R5U1_9FIRM</name>
<proteinExistence type="predicted"/>
<accession>A0A3G2R5U1</accession>
<dbReference type="RefSeq" id="WP_122014800.1">
    <property type="nucleotide sequence ID" value="NZ_CP033169.1"/>
</dbReference>
<dbReference type="KEGG" id="bacg:D2962_09255"/>
<evidence type="ECO:0000313" key="1">
    <source>
        <dbReference type="EMBL" id="AYO30771.1"/>
    </source>
</evidence>
<dbReference type="AlphaFoldDB" id="A0A3G2R5U1"/>
<organism evidence="1 2">
    <name type="scientific">Biomaibacter acetigenes</name>
    <dbReference type="NCBI Taxonomy" id="2316383"/>
    <lineage>
        <taxon>Bacteria</taxon>
        <taxon>Bacillati</taxon>
        <taxon>Bacillota</taxon>
        <taxon>Clostridia</taxon>
        <taxon>Thermosediminibacterales</taxon>
        <taxon>Tepidanaerobacteraceae</taxon>
        <taxon>Biomaibacter</taxon>
    </lineage>
</organism>
<sequence>MYLISACLAGMNCKYNGDNNYHEVFEKLVKENKAVPLCPEQVGGLSTPRTPAEIQGGDGLDVIKGKARVVTSEGKDVTCSFLTGAKEALKLARIIGAKKAILKSKSPSCGCCEIYDGSFKGVLKEGMGVTAAYLFQNGIRVIDSDEFLKSK</sequence>
<protein>
    <submittedName>
        <fullName evidence="1">DUF523 domain-containing protein</fullName>
    </submittedName>
</protein>
<keyword evidence="2" id="KW-1185">Reference proteome</keyword>
<dbReference type="InterPro" id="IPR007553">
    <property type="entry name" value="2-thiour_desulf"/>
</dbReference>
<gene>
    <name evidence="1" type="ORF">D2962_09255</name>
</gene>
<reference evidence="1 2" key="1">
    <citation type="submission" date="2018-10" db="EMBL/GenBank/DDBJ databases">
        <authorList>
            <person name="Zhang X."/>
        </authorList>
    </citation>
    <scope>NUCLEOTIDE SEQUENCE [LARGE SCALE GENOMIC DNA]</scope>
    <source>
        <strain evidence="1 2">SK-G1</strain>
    </source>
</reference>
<dbReference type="EMBL" id="CP033169">
    <property type="protein sequence ID" value="AYO30771.1"/>
    <property type="molecule type" value="Genomic_DNA"/>
</dbReference>